<keyword evidence="2" id="KW-1185">Reference proteome</keyword>
<dbReference type="EnsemblPlants" id="LPERR02G31660.1">
    <property type="protein sequence ID" value="LPERR02G31660.1"/>
    <property type="gene ID" value="LPERR02G31660"/>
</dbReference>
<reference evidence="1" key="3">
    <citation type="submission" date="2015-04" db="UniProtKB">
        <authorList>
            <consortium name="EnsemblPlants"/>
        </authorList>
    </citation>
    <scope>IDENTIFICATION</scope>
</reference>
<sequence length="112" mass="11594">MEMEMESRVDSMAAAYDELVDAVAALIAEPVRTPAAINRLNSRLHAFVVSCDRADDLVAAATNQLALHTGAAAPPPSPGTGAGRLDALLQALQAISPEDLQAKDTAAADNNN</sequence>
<proteinExistence type="predicted"/>
<dbReference type="Gramene" id="LPERR02G31660.1">
    <property type="protein sequence ID" value="LPERR02G31660.1"/>
    <property type="gene ID" value="LPERR02G31660"/>
</dbReference>
<evidence type="ECO:0000313" key="2">
    <source>
        <dbReference type="Proteomes" id="UP000032180"/>
    </source>
</evidence>
<reference evidence="1 2" key="1">
    <citation type="submission" date="2012-08" db="EMBL/GenBank/DDBJ databases">
        <title>Oryza genome evolution.</title>
        <authorList>
            <person name="Wing R.A."/>
        </authorList>
    </citation>
    <scope>NUCLEOTIDE SEQUENCE</scope>
</reference>
<dbReference type="AlphaFoldDB" id="A0A0D9VN06"/>
<dbReference type="Proteomes" id="UP000032180">
    <property type="component" value="Chromosome 2"/>
</dbReference>
<dbReference type="HOGENOM" id="CLU_140639_0_0_1"/>
<protein>
    <submittedName>
        <fullName evidence="1">Uncharacterized protein</fullName>
    </submittedName>
</protein>
<name>A0A0D9VN06_9ORYZ</name>
<reference evidence="2" key="2">
    <citation type="submission" date="2013-12" db="EMBL/GenBank/DDBJ databases">
        <authorList>
            <person name="Yu Y."/>
            <person name="Lee S."/>
            <person name="de Baynast K."/>
            <person name="Wissotski M."/>
            <person name="Liu L."/>
            <person name="Talag J."/>
            <person name="Goicoechea J."/>
            <person name="Angelova A."/>
            <person name="Jetty R."/>
            <person name="Kudrna D."/>
            <person name="Golser W."/>
            <person name="Rivera L."/>
            <person name="Zhang J."/>
            <person name="Wing R."/>
        </authorList>
    </citation>
    <scope>NUCLEOTIDE SEQUENCE</scope>
</reference>
<organism evidence="1 2">
    <name type="scientific">Leersia perrieri</name>
    <dbReference type="NCBI Taxonomy" id="77586"/>
    <lineage>
        <taxon>Eukaryota</taxon>
        <taxon>Viridiplantae</taxon>
        <taxon>Streptophyta</taxon>
        <taxon>Embryophyta</taxon>
        <taxon>Tracheophyta</taxon>
        <taxon>Spermatophyta</taxon>
        <taxon>Magnoliopsida</taxon>
        <taxon>Liliopsida</taxon>
        <taxon>Poales</taxon>
        <taxon>Poaceae</taxon>
        <taxon>BOP clade</taxon>
        <taxon>Oryzoideae</taxon>
        <taxon>Oryzeae</taxon>
        <taxon>Oryzinae</taxon>
        <taxon>Leersia</taxon>
    </lineage>
</organism>
<evidence type="ECO:0000313" key="1">
    <source>
        <dbReference type="EnsemblPlants" id="LPERR02G31660.1"/>
    </source>
</evidence>
<accession>A0A0D9VN06</accession>